<evidence type="ECO:0000313" key="5">
    <source>
        <dbReference type="Proteomes" id="UP000073816"/>
    </source>
</evidence>
<reference evidence="5" key="1">
    <citation type="submission" date="2015-09" db="EMBL/GenBank/DDBJ databases">
        <title>Complete sequence of Algoriphagus sp. M8-2.</title>
        <authorList>
            <person name="Shintani M."/>
        </authorList>
    </citation>
    <scope>NUCLEOTIDE SEQUENCE [LARGE SCALE GENOMIC DNA]</scope>
    <source>
        <strain evidence="5">M8-2</strain>
    </source>
</reference>
<dbReference type="InterPro" id="IPR011006">
    <property type="entry name" value="CheY-like_superfamily"/>
</dbReference>
<dbReference type="GO" id="GO:0000160">
    <property type="term" value="P:phosphorelay signal transduction system"/>
    <property type="evidence" value="ECO:0007669"/>
    <property type="project" value="InterPro"/>
</dbReference>
<dbReference type="PANTHER" id="PTHR44591">
    <property type="entry name" value="STRESS RESPONSE REGULATOR PROTEIN 1"/>
    <property type="match status" value="1"/>
</dbReference>
<reference evidence="4 5" key="2">
    <citation type="journal article" date="2016" name="Genome Announc.">
        <title>Complete Genome Sequence of Algoriphagus sp. Strain M8-2, Isolated from a Brackish Lake.</title>
        <authorList>
            <person name="Muraguchi Y."/>
            <person name="Kushimoto K."/>
            <person name="Ohtsubo Y."/>
            <person name="Suzuki T."/>
            <person name="Dohra H."/>
            <person name="Kimbara K."/>
            <person name="Shintani M."/>
        </authorList>
    </citation>
    <scope>NUCLEOTIDE SEQUENCE [LARGE SCALE GENOMIC DNA]</scope>
    <source>
        <strain evidence="4 5">M8-2</strain>
    </source>
</reference>
<protein>
    <recommendedName>
        <fullName evidence="3">Response regulatory domain-containing protein</fullName>
    </recommendedName>
</protein>
<evidence type="ECO:0000259" key="3">
    <source>
        <dbReference type="PROSITE" id="PS50110"/>
    </source>
</evidence>
<evidence type="ECO:0000313" key="4">
    <source>
        <dbReference type="EMBL" id="AMQ56491.1"/>
    </source>
</evidence>
<dbReference type="OrthoDB" id="1524091at2"/>
<evidence type="ECO:0000256" key="1">
    <source>
        <dbReference type="ARBA" id="ARBA00022553"/>
    </source>
</evidence>
<dbReference type="AlphaFoldDB" id="A0A142EMY6"/>
<dbReference type="RefSeq" id="WP_067546121.1">
    <property type="nucleotide sequence ID" value="NZ_CP012836.1"/>
</dbReference>
<gene>
    <name evidence="4" type="ORF">AO498_08685</name>
</gene>
<keyword evidence="1 2" id="KW-0597">Phosphoprotein</keyword>
<dbReference type="CDD" id="cd00156">
    <property type="entry name" value="REC"/>
    <property type="match status" value="1"/>
</dbReference>
<dbReference type="Proteomes" id="UP000073816">
    <property type="component" value="Chromosome"/>
</dbReference>
<sequence>MNFKLIIVDDDTDYQFFHKLLAMKAEFHHDPICLSSGREAIEYLEKEKDSKDNILIFLDLYMVDMDGWQVLDYIESLDQPHRIKVIVITSSVNMADKKKAIRYSCIIEYIEKPLMKNYLIALKQSQLFLN</sequence>
<organism evidence="4 5">
    <name type="scientific">Algoriphagus sanaruensis</name>
    <dbReference type="NCBI Taxonomy" id="1727163"/>
    <lineage>
        <taxon>Bacteria</taxon>
        <taxon>Pseudomonadati</taxon>
        <taxon>Bacteroidota</taxon>
        <taxon>Cytophagia</taxon>
        <taxon>Cytophagales</taxon>
        <taxon>Cyclobacteriaceae</taxon>
        <taxon>Algoriphagus</taxon>
    </lineage>
</organism>
<dbReference type="InterPro" id="IPR050595">
    <property type="entry name" value="Bact_response_regulator"/>
</dbReference>
<evidence type="ECO:0000256" key="2">
    <source>
        <dbReference type="PROSITE-ProRule" id="PRU00169"/>
    </source>
</evidence>
<dbReference type="STRING" id="1727163.AO498_08685"/>
<dbReference type="PATRIC" id="fig|1727163.4.peg.1813"/>
<dbReference type="EMBL" id="CP012836">
    <property type="protein sequence ID" value="AMQ56491.1"/>
    <property type="molecule type" value="Genomic_DNA"/>
</dbReference>
<dbReference type="Gene3D" id="3.40.50.2300">
    <property type="match status" value="1"/>
</dbReference>
<dbReference type="SMART" id="SM00448">
    <property type="entry name" value="REC"/>
    <property type="match status" value="1"/>
</dbReference>
<dbReference type="Pfam" id="PF00072">
    <property type="entry name" value="Response_reg"/>
    <property type="match status" value="1"/>
</dbReference>
<accession>A0A142EMY6</accession>
<feature type="domain" description="Response regulatory" evidence="3">
    <location>
        <begin position="4"/>
        <end position="127"/>
    </location>
</feature>
<proteinExistence type="predicted"/>
<name>A0A142EMY6_9BACT</name>
<dbReference type="SUPFAM" id="SSF52172">
    <property type="entry name" value="CheY-like"/>
    <property type="match status" value="1"/>
</dbReference>
<keyword evidence="5" id="KW-1185">Reference proteome</keyword>
<dbReference type="KEGG" id="alm:AO498_08685"/>
<dbReference type="InterPro" id="IPR001789">
    <property type="entry name" value="Sig_transdc_resp-reg_receiver"/>
</dbReference>
<dbReference type="PANTHER" id="PTHR44591:SF3">
    <property type="entry name" value="RESPONSE REGULATORY DOMAIN-CONTAINING PROTEIN"/>
    <property type="match status" value="1"/>
</dbReference>
<feature type="modified residue" description="4-aspartylphosphate" evidence="2">
    <location>
        <position position="59"/>
    </location>
</feature>
<dbReference type="PROSITE" id="PS50110">
    <property type="entry name" value="RESPONSE_REGULATORY"/>
    <property type="match status" value="1"/>
</dbReference>